<keyword evidence="6 9" id="KW-1133">Transmembrane helix</keyword>
<protein>
    <recommendedName>
        <fullName evidence="9">TRAP transporter small permease protein</fullName>
    </recommendedName>
</protein>
<keyword evidence="3" id="KW-1003">Cell membrane</keyword>
<comment type="subcellular location">
    <subcellularLocation>
        <location evidence="1 9">Cell inner membrane</location>
        <topology evidence="1 9">Multi-pass membrane protein</topology>
    </subcellularLocation>
</comment>
<feature type="transmembrane region" description="Helical" evidence="9">
    <location>
        <begin position="16"/>
        <end position="38"/>
    </location>
</feature>
<keyword evidence="4 9" id="KW-0997">Cell inner membrane</keyword>
<feature type="transmembrane region" description="Helical" evidence="9">
    <location>
        <begin position="129"/>
        <end position="151"/>
    </location>
</feature>
<dbReference type="RefSeq" id="WP_255853672.1">
    <property type="nucleotide sequence ID" value="NZ_CP073347.1"/>
</dbReference>
<evidence type="ECO:0000256" key="9">
    <source>
        <dbReference type="RuleBase" id="RU369079"/>
    </source>
</evidence>
<dbReference type="Proteomes" id="UP001058461">
    <property type="component" value="Chromosome"/>
</dbReference>
<reference evidence="11" key="1">
    <citation type="submission" date="2021-04" db="EMBL/GenBank/DDBJ databases">
        <title>Oceanospirillales bacteria with DddD are important DMSP degraders in coastal seawater.</title>
        <authorList>
            <person name="Liu J."/>
        </authorList>
    </citation>
    <scope>NUCLEOTIDE SEQUENCE</scope>
    <source>
        <strain evidence="11">D13-1</strain>
    </source>
</reference>
<dbReference type="EMBL" id="CP073347">
    <property type="protein sequence ID" value="UTW11636.1"/>
    <property type="molecule type" value="Genomic_DNA"/>
</dbReference>
<evidence type="ECO:0000259" key="10">
    <source>
        <dbReference type="Pfam" id="PF04290"/>
    </source>
</evidence>
<organism evidence="11 12">
    <name type="scientific">Marinobacterium rhizophilum</name>
    <dbReference type="NCBI Taxonomy" id="420402"/>
    <lineage>
        <taxon>Bacteria</taxon>
        <taxon>Pseudomonadati</taxon>
        <taxon>Pseudomonadota</taxon>
        <taxon>Gammaproteobacteria</taxon>
        <taxon>Oceanospirillales</taxon>
        <taxon>Oceanospirillaceae</taxon>
        <taxon>Marinobacterium</taxon>
    </lineage>
</organism>
<evidence type="ECO:0000313" key="12">
    <source>
        <dbReference type="Proteomes" id="UP001058461"/>
    </source>
</evidence>
<evidence type="ECO:0000256" key="2">
    <source>
        <dbReference type="ARBA" id="ARBA00022448"/>
    </source>
</evidence>
<name>A0ABY5HIF2_9GAMM</name>
<dbReference type="PANTHER" id="PTHR35011:SF11">
    <property type="entry name" value="TRAP TRANSPORTER SMALL PERMEASE PROTEIN"/>
    <property type="match status" value="1"/>
</dbReference>
<evidence type="ECO:0000313" key="11">
    <source>
        <dbReference type="EMBL" id="UTW11636.1"/>
    </source>
</evidence>
<accession>A0ABY5HIF2</accession>
<comment type="subunit">
    <text evidence="9">The complex comprises the extracytoplasmic solute receptor protein and the two transmembrane proteins.</text>
</comment>
<keyword evidence="12" id="KW-1185">Reference proteome</keyword>
<keyword evidence="5 9" id="KW-0812">Transmembrane</keyword>
<dbReference type="PANTHER" id="PTHR35011">
    <property type="entry name" value="2,3-DIKETO-L-GULONATE TRAP TRANSPORTER SMALL PERMEASE PROTEIN YIAM"/>
    <property type="match status" value="1"/>
</dbReference>
<evidence type="ECO:0000256" key="8">
    <source>
        <dbReference type="ARBA" id="ARBA00038436"/>
    </source>
</evidence>
<evidence type="ECO:0000256" key="5">
    <source>
        <dbReference type="ARBA" id="ARBA00022692"/>
    </source>
</evidence>
<evidence type="ECO:0000256" key="4">
    <source>
        <dbReference type="ARBA" id="ARBA00022519"/>
    </source>
</evidence>
<evidence type="ECO:0000256" key="7">
    <source>
        <dbReference type="ARBA" id="ARBA00023136"/>
    </source>
</evidence>
<dbReference type="Pfam" id="PF04290">
    <property type="entry name" value="DctQ"/>
    <property type="match status" value="1"/>
</dbReference>
<dbReference type="PROSITE" id="PS51257">
    <property type="entry name" value="PROKAR_LIPOPROTEIN"/>
    <property type="match status" value="1"/>
</dbReference>
<feature type="domain" description="Tripartite ATP-independent periplasmic transporters DctQ component" evidence="10">
    <location>
        <begin position="27"/>
        <end position="156"/>
    </location>
</feature>
<dbReference type="InterPro" id="IPR007387">
    <property type="entry name" value="TRAP_DctQ"/>
</dbReference>
<keyword evidence="7 9" id="KW-0472">Membrane</keyword>
<sequence length="181" mass="20098">MGFLRKVDRALLRLQRFLAIAGGVFIVLGVSCGALFRYVLDSSFHGLDELMVIAAFWMYFMGASCASYEKKHITAEAFSVYCTNALLRKLVAFTAAAITFGLSALYTVWGWDFLRWSLEAGGETTRLQIPLAVGQSAVFIGFTLMTWYFFVDLLSQSKSLFLPAKPLLKTEKTQSDLSPGC</sequence>
<comment type="function">
    <text evidence="9">Part of the tripartite ATP-independent periplasmic (TRAP) transport system.</text>
</comment>
<keyword evidence="2 9" id="KW-0813">Transport</keyword>
<feature type="transmembrane region" description="Helical" evidence="9">
    <location>
        <begin position="50"/>
        <end position="69"/>
    </location>
</feature>
<dbReference type="InterPro" id="IPR055348">
    <property type="entry name" value="DctQ"/>
</dbReference>
<evidence type="ECO:0000256" key="3">
    <source>
        <dbReference type="ARBA" id="ARBA00022475"/>
    </source>
</evidence>
<feature type="transmembrane region" description="Helical" evidence="9">
    <location>
        <begin position="90"/>
        <end position="109"/>
    </location>
</feature>
<gene>
    <name evidence="11" type="ORF">KDW95_20675</name>
</gene>
<comment type="similarity">
    <text evidence="8 9">Belongs to the TRAP transporter small permease family.</text>
</comment>
<evidence type="ECO:0000256" key="6">
    <source>
        <dbReference type="ARBA" id="ARBA00022989"/>
    </source>
</evidence>
<evidence type="ECO:0000256" key="1">
    <source>
        <dbReference type="ARBA" id="ARBA00004429"/>
    </source>
</evidence>
<proteinExistence type="inferred from homology"/>